<organism evidence="1">
    <name type="scientific">Arundo donax</name>
    <name type="common">Giant reed</name>
    <name type="synonym">Donax arundinaceus</name>
    <dbReference type="NCBI Taxonomy" id="35708"/>
    <lineage>
        <taxon>Eukaryota</taxon>
        <taxon>Viridiplantae</taxon>
        <taxon>Streptophyta</taxon>
        <taxon>Embryophyta</taxon>
        <taxon>Tracheophyta</taxon>
        <taxon>Spermatophyta</taxon>
        <taxon>Magnoliopsida</taxon>
        <taxon>Liliopsida</taxon>
        <taxon>Poales</taxon>
        <taxon>Poaceae</taxon>
        <taxon>PACMAD clade</taxon>
        <taxon>Arundinoideae</taxon>
        <taxon>Arundineae</taxon>
        <taxon>Arundo</taxon>
    </lineage>
</organism>
<reference evidence="1" key="1">
    <citation type="submission" date="2014-09" db="EMBL/GenBank/DDBJ databases">
        <authorList>
            <person name="Magalhaes I.L.F."/>
            <person name="Oliveira U."/>
            <person name="Santos F.R."/>
            <person name="Vidigal T.H.D.A."/>
            <person name="Brescovit A.D."/>
            <person name="Santos A.J."/>
        </authorList>
    </citation>
    <scope>NUCLEOTIDE SEQUENCE</scope>
    <source>
        <tissue evidence="1">Shoot tissue taken approximately 20 cm above the soil surface</tissue>
    </source>
</reference>
<protein>
    <submittedName>
        <fullName evidence="1">Uncharacterized protein</fullName>
    </submittedName>
</protein>
<dbReference type="EMBL" id="GBRH01258667">
    <property type="protein sequence ID" value="JAD39228.1"/>
    <property type="molecule type" value="Transcribed_RNA"/>
</dbReference>
<name>A0A0A8ZNH6_ARUDO</name>
<dbReference type="AlphaFoldDB" id="A0A0A8ZNH6"/>
<reference evidence="1" key="2">
    <citation type="journal article" date="2015" name="Data Brief">
        <title>Shoot transcriptome of the giant reed, Arundo donax.</title>
        <authorList>
            <person name="Barrero R.A."/>
            <person name="Guerrero F.D."/>
            <person name="Moolhuijzen P."/>
            <person name="Goolsby J.A."/>
            <person name="Tidwell J."/>
            <person name="Bellgard S.E."/>
            <person name="Bellgard M.I."/>
        </authorList>
    </citation>
    <scope>NUCLEOTIDE SEQUENCE</scope>
    <source>
        <tissue evidence="1">Shoot tissue taken approximately 20 cm above the soil surface</tissue>
    </source>
</reference>
<evidence type="ECO:0000313" key="1">
    <source>
        <dbReference type="EMBL" id="JAD39228.1"/>
    </source>
</evidence>
<sequence length="25" mass="3031">MALNYYNGNLWSYEYVMCEAFSFKS</sequence>
<accession>A0A0A8ZNH6</accession>
<proteinExistence type="predicted"/>